<name>B6VRR9_STRGD</name>
<gene>
    <name evidence="1" type="primary">rphU</name>
</gene>
<dbReference type="GO" id="GO:0008897">
    <property type="term" value="F:holo-[acyl-carrier-protein] synthase activity"/>
    <property type="evidence" value="ECO:0007669"/>
    <property type="project" value="InterPro"/>
</dbReference>
<dbReference type="InterPro" id="IPR037143">
    <property type="entry name" value="4-PPantetheinyl_Trfase_dom_sf"/>
</dbReference>
<reference evidence="1" key="1">
    <citation type="journal article" date="2009" name="J. Antibiot.">
        <title>Prodigiosin biosynthesis gene cluster in the roseophilin producer Streptomyces griseoviridis.</title>
        <authorList>
            <person name="Kawasaki T."/>
            <person name="Sakurai F."/>
            <person name="Nagatsuka S."/>
            <person name="Hayakawa Y."/>
        </authorList>
    </citation>
    <scope>NUCLEOTIDE SEQUENCE</scope>
    <source>
        <strain evidence="1">2464-S5</strain>
    </source>
</reference>
<protein>
    <submittedName>
        <fullName evidence="1">Putative 4'-phosphopantetheinyl transferase</fullName>
    </submittedName>
</protein>
<dbReference type="Gene3D" id="3.90.470.20">
    <property type="entry name" value="4'-phosphopantetheinyl transferase domain"/>
    <property type="match status" value="1"/>
</dbReference>
<keyword evidence="1" id="KW-0808">Transferase</keyword>
<dbReference type="EMBL" id="AB469822">
    <property type="protein sequence ID" value="BAG84259.1"/>
    <property type="molecule type" value="Genomic_DNA"/>
</dbReference>
<sequence length="288" mass="30631">MAAPAGAAAAPVTPAVQGAPPGLPQHAVFAGGRLFDAARPLHTGRAPGARTLSVVSIAWLRAQPPSVRAALERRHLSPAEAEFAETLQLPKRRLEWLAGRLALKHGVCSHRRVHGAGGAPGGHGAHARTPLPRDIQVSAVRDGLRAGKPTVNAPVEVGLSHSADFAVAVSGQAPVGVDLEHSRDMPPMLARLLAGDGDAAARTPGRRRLAAMPLPLRWACREAVLKHFGFGLRVDPCEVALTEWDADGGFHWRYGPQLRRLVSPADARGLGSWAREIDGYFLALVWKW</sequence>
<proteinExistence type="predicted"/>
<organism evidence="1">
    <name type="scientific">Streptomyces griseoviridis</name>
    <dbReference type="NCBI Taxonomy" id="45398"/>
    <lineage>
        <taxon>Bacteria</taxon>
        <taxon>Bacillati</taxon>
        <taxon>Actinomycetota</taxon>
        <taxon>Actinomycetes</taxon>
        <taxon>Kitasatosporales</taxon>
        <taxon>Streptomycetaceae</taxon>
        <taxon>Streptomyces</taxon>
    </lineage>
</organism>
<dbReference type="AlphaFoldDB" id="B6VRR9"/>
<evidence type="ECO:0000313" key="1">
    <source>
        <dbReference type="EMBL" id="BAG84259.1"/>
    </source>
</evidence>
<accession>B6VRR9</accession>
<dbReference type="SUPFAM" id="SSF56214">
    <property type="entry name" value="4'-phosphopantetheinyl transferase"/>
    <property type="match status" value="2"/>
</dbReference>
<dbReference type="GO" id="GO:0000287">
    <property type="term" value="F:magnesium ion binding"/>
    <property type="evidence" value="ECO:0007669"/>
    <property type="project" value="InterPro"/>
</dbReference>